<evidence type="ECO:0000313" key="4">
    <source>
        <dbReference type="Proteomes" id="UP001201449"/>
    </source>
</evidence>
<dbReference type="InterPro" id="IPR000834">
    <property type="entry name" value="Peptidase_M14"/>
</dbReference>
<proteinExistence type="predicted"/>
<dbReference type="Proteomes" id="UP001201449">
    <property type="component" value="Unassembled WGS sequence"/>
</dbReference>
<organism evidence="3 4">
    <name type="scientific">Mariniradius sediminis</name>
    <dbReference type="NCBI Taxonomy" id="2909237"/>
    <lineage>
        <taxon>Bacteria</taxon>
        <taxon>Pseudomonadati</taxon>
        <taxon>Bacteroidota</taxon>
        <taxon>Cytophagia</taxon>
        <taxon>Cytophagales</taxon>
        <taxon>Cyclobacteriaceae</taxon>
        <taxon>Mariniradius</taxon>
    </lineage>
</organism>
<dbReference type="SUPFAM" id="SSF53187">
    <property type="entry name" value="Zn-dependent exopeptidases"/>
    <property type="match status" value="1"/>
</dbReference>
<dbReference type="Pfam" id="PF00246">
    <property type="entry name" value="Peptidase_M14"/>
    <property type="match status" value="1"/>
</dbReference>
<reference evidence="3 4" key="1">
    <citation type="submission" date="2022-01" db="EMBL/GenBank/DDBJ databases">
        <title>Mariniradius saccharolyticus sp. nov., isolated from sediment of a river.</title>
        <authorList>
            <person name="Liu H."/>
        </authorList>
    </citation>
    <scope>NUCLEOTIDE SEQUENCE [LARGE SCALE GENOMIC DNA]</scope>
    <source>
        <strain evidence="3 4">RY-2</strain>
    </source>
</reference>
<gene>
    <name evidence="3" type="ORF">L0U89_05510</name>
</gene>
<accession>A0ABS9BR20</accession>
<comment type="caution">
    <text evidence="3">The sequence shown here is derived from an EMBL/GenBank/DDBJ whole genome shotgun (WGS) entry which is preliminary data.</text>
</comment>
<feature type="chain" id="PRO_5045365715" evidence="1">
    <location>
        <begin position="29"/>
        <end position="496"/>
    </location>
</feature>
<name>A0ABS9BR20_9BACT</name>
<evidence type="ECO:0000256" key="1">
    <source>
        <dbReference type="SAM" id="SignalP"/>
    </source>
</evidence>
<dbReference type="EMBL" id="JAKEVZ010000003">
    <property type="protein sequence ID" value="MCF1750521.1"/>
    <property type="molecule type" value="Genomic_DNA"/>
</dbReference>
<feature type="signal peptide" evidence="1">
    <location>
        <begin position="1"/>
        <end position="28"/>
    </location>
</feature>
<feature type="domain" description="Peptidase M14" evidence="2">
    <location>
        <begin position="67"/>
        <end position="170"/>
    </location>
</feature>
<dbReference type="Gene3D" id="3.40.630.10">
    <property type="entry name" value="Zn peptidases"/>
    <property type="match status" value="1"/>
</dbReference>
<evidence type="ECO:0000259" key="2">
    <source>
        <dbReference type="Pfam" id="PF00246"/>
    </source>
</evidence>
<keyword evidence="4" id="KW-1185">Reference proteome</keyword>
<protein>
    <submittedName>
        <fullName evidence="3">Peptidase M14</fullName>
    </submittedName>
</protein>
<evidence type="ECO:0000313" key="3">
    <source>
        <dbReference type="EMBL" id="MCF1750521.1"/>
    </source>
</evidence>
<dbReference type="RefSeq" id="WP_234860614.1">
    <property type="nucleotide sequence ID" value="NZ_JAKEVZ010000003.1"/>
</dbReference>
<keyword evidence="1" id="KW-0732">Signal</keyword>
<sequence length="496" mass="56341">MTVPYFKHRILFFALVIFTLPLAPACRASGIAEKPSNPSRLEQAYERYKEASIYERRFKYESVIGLVRERKGNFEVQPVGKSVEGKTVYQMTTGTGKTKVMLWSQMHGNESTATMALFDIFNFLEGKNDGFDDIRNTLLSKLTLRFIPMVNPDGMDQWIRRNALDIDLNRDALTLASPEAVLLKNARDEFSPEFGFNLHDQQIYYTAGETRTPATISVLAPAFNFETEVDEVRKRAMQVIVGMNKMMQEVAPGHVGKYDDAFEPRAFGDNFQKWGTSTILIESGGYPNDPEKQQIRKLNFMIMLHALLEIAEQKYTSYSLDDYYSIPDNATRLMDVVVRNLGMKYADHEYKVDIGIRRRETDANGSFFVTGAIDDLGDLSIFYGYEELDASGLEIVEGKVYELEFASVSDINPDKALELLNAGYLAVKVREAQDRELHNLPIWILKTAKAYPKGLRTGNNPSFFLAENGKLKYAIVNGYLIDLQKPSQTKLMMRVL</sequence>